<dbReference type="Gene3D" id="1.20.1270.70">
    <property type="entry name" value="Designed single chain three-helix bundle"/>
    <property type="match status" value="1"/>
</dbReference>
<dbReference type="EMBL" id="JAYKXP010000006">
    <property type="protein sequence ID" value="KAK7056675.1"/>
    <property type="molecule type" value="Genomic_DNA"/>
</dbReference>
<comment type="caution">
    <text evidence="3">The sequence shown here is derived from an EMBL/GenBank/DDBJ whole genome shotgun (WGS) entry which is preliminary data.</text>
</comment>
<dbReference type="AlphaFoldDB" id="A0AAW0DY12"/>
<evidence type="ECO:0000256" key="2">
    <source>
        <dbReference type="SAM" id="MobiDB-lite"/>
    </source>
</evidence>
<keyword evidence="4" id="KW-1185">Reference proteome</keyword>
<reference evidence="3 4" key="1">
    <citation type="submission" date="2024-01" db="EMBL/GenBank/DDBJ databases">
        <title>A draft genome for a cacao thread blight-causing isolate of Paramarasmius palmivorus.</title>
        <authorList>
            <person name="Baruah I.K."/>
            <person name="Bukari Y."/>
            <person name="Amoako-Attah I."/>
            <person name="Meinhardt L.W."/>
            <person name="Bailey B.A."/>
            <person name="Cohen S.P."/>
        </authorList>
    </citation>
    <scope>NUCLEOTIDE SEQUENCE [LARGE SCALE GENOMIC DNA]</scope>
    <source>
        <strain evidence="3 4">GH-12</strain>
    </source>
</reference>
<sequence>MNQNMFPGNTVLVHPPTPPQNPPTHLNVGRAIDYLCRVRKRHELNLSAQDDIDTEIGQISVYQHLLQQRLVADMYPPVPPPPPPPPPPFDMNAVVQAFFAAPDWVHMRNQVQNLSGRMDGVEHQLGAIHDRLNVIDERLDGIDERLDRLDERLDRLDERLGFVESISARNYNSGCDDGFILEFFPVPASRPHGYVSPPLDYYRLSDITAIRNIDDLSLNEWLDFYGLPLHHFYVLALGAADQ</sequence>
<feature type="coiled-coil region" evidence="1">
    <location>
        <begin position="132"/>
        <end position="166"/>
    </location>
</feature>
<dbReference type="SUPFAM" id="SSF57997">
    <property type="entry name" value="Tropomyosin"/>
    <property type="match status" value="1"/>
</dbReference>
<keyword evidence="1" id="KW-0175">Coiled coil</keyword>
<gene>
    <name evidence="3" type="ORF">VNI00_002392</name>
</gene>
<protein>
    <submittedName>
        <fullName evidence="3">Uncharacterized protein</fullName>
    </submittedName>
</protein>
<evidence type="ECO:0000256" key="1">
    <source>
        <dbReference type="SAM" id="Coils"/>
    </source>
</evidence>
<name>A0AAW0DY12_9AGAR</name>
<feature type="region of interest" description="Disordered" evidence="2">
    <location>
        <begin position="1"/>
        <end position="24"/>
    </location>
</feature>
<dbReference type="Proteomes" id="UP001383192">
    <property type="component" value="Unassembled WGS sequence"/>
</dbReference>
<proteinExistence type="predicted"/>
<evidence type="ECO:0000313" key="3">
    <source>
        <dbReference type="EMBL" id="KAK7056675.1"/>
    </source>
</evidence>
<organism evidence="3 4">
    <name type="scientific">Paramarasmius palmivorus</name>
    <dbReference type="NCBI Taxonomy" id="297713"/>
    <lineage>
        <taxon>Eukaryota</taxon>
        <taxon>Fungi</taxon>
        <taxon>Dikarya</taxon>
        <taxon>Basidiomycota</taxon>
        <taxon>Agaricomycotina</taxon>
        <taxon>Agaricomycetes</taxon>
        <taxon>Agaricomycetidae</taxon>
        <taxon>Agaricales</taxon>
        <taxon>Marasmiineae</taxon>
        <taxon>Marasmiaceae</taxon>
        <taxon>Paramarasmius</taxon>
    </lineage>
</organism>
<accession>A0AAW0DY12</accession>
<evidence type="ECO:0000313" key="4">
    <source>
        <dbReference type="Proteomes" id="UP001383192"/>
    </source>
</evidence>